<organism evidence="2 3">
    <name type="scientific">Bombilactobacillus mellis</name>
    <dbReference type="NCBI Taxonomy" id="1218508"/>
    <lineage>
        <taxon>Bacteria</taxon>
        <taxon>Bacillati</taxon>
        <taxon>Bacillota</taxon>
        <taxon>Bacilli</taxon>
        <taxon>Lactobacillales</taxon>
        <taxon>Lactobacillaceae</taxon>
        <taxon>Bombilactobacillus</taxon>
    </lineage>
</organism>
<keyword evidence="1" id="KW-1133">Transmembrane helix</keyword>
<keyword evidence="1" id="KW-0472">Membrane</keyword>
<accession>A0A0F4KTC5</accession>
<feature type="transmembrane region" description="Helical" evidence="1">
    <location>
        <begin position="6"/>
        <end position="27"/>
    </location>
</feature>
<dbReference type="PATRIC" id="fig|1218508.4.peg.1488"/>
<keyword evidence="1" id="KW-0812">Transmembrane</keyword>
<dbReference type="OrthoDB" id="2311501at2"/>
<dbReference type="EMBL" id="JXBZ01000009">
    <property type="protein sequence ID" value="KJY48436.1"/>
    <property type="molecule type" value="Genomic_DNA"/>
</dbReference>
<evidence type="ECO:0000256" key="1">
    <source>
        <dbReference type="SAM" id="Phobius"/>
    </source>
</evidence>
<dbReference type="Proteomes" id="UP000033695">
    <property type="component" value="Unassembled WGS sequence"/>
</dbReference>
<dbReference type="NCBIfam" id="NF040508">
    <property type="entry name" value="LVIS_2131_fam"/>
    <property type="match status" value="1"/>
</dbReference>
<gene>
    <name evidence="2" type="ORF">JG29_14970</name>
</gene>
<evidence type="ECO:0000313" key="3">
    <source>
        <dbReference type="Proteomes" id="UP000033695"/>
    </source>
</evidence>
<keyword evidence="3" id="KW-1185">Reference proteome</keyword>
<dbReference type="AlphaFoldDB" id="A0A0F4KTC5"/>
<dbReference type="STRING" id="1218508.JG29_14970"/>
<evidence type="ECO:0000313" key="2">
    <source>
        <dbReference type="EMBL" id="KJY48436.1"/>
    </source>
</evidence>
<protein>
    <submittedName>
        <fullName evidence="2">Uncharacterized protein</fullName>
    </submittedName>
</protein>
<proteinExistence type="predicted"/>
<name>A0A0F4KTC5_9LACO</name>
<dbReference type="RefSeq" id="WP_045923319.1">
    <property type="nucleotide sequence ID" value="NZ_JAAEDY010000003.1"/>
</dbReference>
<reference evidence="2 3" key="1">
    <citation type="submission" date="2014-12" db="EMBL/GenBank/DDBJ databases">
        <title>Comparative genomics of the lactic acid bacteria isolated from the honey bee gut.</title>
        <authorList>
            <person name="Ellegaard K.M."/>
            <person name="Tamarit D."/>
            <person name="Javelind E."/>
            <person name="Olofsson T."/>
            <person name="Andersson S.G."/>
            <person name="Vasquez A."/>
        </authorList>
    </citation>
    <scope>NUCLEOTIDE SEQUENCE [LARGE SCALE GENOMIC DNA]</scope>
    <source>
        <strain evidence="2 3">Hon2</strain>
    </source>
</reference>
<comment type="caution">
    <text evidence="2">The sequence shown here is derived from an EMBL/GenBank/DDBJ whole genome shotgun (WGS) entry which is preliminary data.</text>
</comment>
<sequence length="210" mass="24062">MQLNWNFLGLIIWIMIIVAIVAVVWNIRQRHLKMIVVQKKHRSLPNSVLDIGEVGIILIAIGIMFYLTFLNKVSVKDTQRVYLNYDVKPLVMQTKNDQGFYVQAKESPSKNVMQYYTYWVKGAKFTVPGNNASISDGHQPISLNAKNYPWPQAEKYDKKYQYAYVMTMVARYKNNVINGLGLHAGNVATDYSLIRVPSSTFVNIIHSEAK</sequence>
<dbReference type="InterPro" id="IPR049731">
    <property type="entry name" value="LVIS_2131-like"/>
</dbReference>
<dbReference type="HOGENOM" id="CLU_094536_0_0_9"/>
<feature type="transmembrane region" description="Helical" evidence="1">
    <location>
        <begin position="48"/>
        <end position="69"/>
    </location>
</feature>